<keyword evidence="1" id="KW-0677">Repeat</keyword>
<evidence type="ECO:0000256" key="1">
    <source>
        <dbReference type="ARBA" id="ARBA00022737"/>
    </source>
</evidence>
<organism evidence="2 3">
    <name type="scientific">Polysphondylium violaceum</name>
    <dbReference type="NCBI Taxonomy" id="133409"/>
    <lineage>
        <taxon>Eukaryota</taxon>
        <taxon>Amoebozoa</taxon>
        <taxon>Evosea</taxon>
        <taxon>Eumycetozoa</taxon>
        <taxon>Dictyostelia</taxon>
        <taxon>Dictyosteliales</taxon>
        <taxon>Dictyosteliaceae</taxon>
        <taxon>Polysphondylium</taxon>
    </lineage>
</organism>
<dbReference type="EMBL" id="AJWJ01000551">
    <property type="protein sequence ID" value="KAF2070051.1"/>
    <property type="molecule type" value="Genomic_DNA"/>
</dbReference>
<gene>
    <name evidence="2" type="ORF">CYY_008633</name>
</gene>
<accession>A0A8J4UQ21</accession>
<dbReference type="PANTHER" id="PTHR32134:SF180">
    <property type="entry name" value="FNIP REPEAT-CONTAINING PROTEIN"/>
    <property type="match status" value="1"/>
</dbReference>
<dbReference type="InterPro" id="IPR051251">
    <property type="entry name" value="STK_FNIP-Repeat"/>
</dbReference>
<sequence>MLDNDFFSIWRNLYLQSIIYFYRFQDQPLLIKKFSKSLKNSKYAYKDKVVLFNLNTRAPLRLIKEQNDSGQSNPITHFIIPCYMLSEFEKDQHDKLYGVKYIDSVLLHNEIPQNIKFLGLYMDTIPESEFTIPSSVTSMEVINSYVGGSFFPPNVKSLKYGFSKPGNLNCLPLGQLSQTLTRLELINIKGTIKPHYLPHSLTHLHMGNTYKTQLEPNVLPPNLTFLHMGGYDKEIGIDLIPSTVTRLEFGWEFDSYLPPGSLPSSLVTLIFNDRTVMAPAKFNQPLDQGLLPSTLKTLRLGSQFDQELNENVLPNSIIDFQCNKTVFIPPHTQVLKLTTIQPSLEIPHSVTNLDMGWINWNLQYGYFGNKLRVLSFKYAKQLVKGDIPSSVTKLTLHTRAALEPDVIPTSVIKLSLTSFIQQPIGHGIVPDSCQKLSLCLQYPTEQIEIPSSVKLFTFLKNSRVVLYPNMLPHGLVSLDLSNVLPTQSDSVSSWPSSLENLKISKTHKWIKFDCDLTTRKFSLDLPIPQLKTIDVVEENTIYHLNHSTLDYQKEIYRVDYY</sequence>
<dbReference type="OrthoDB" id="24303at2759"/>
<comment type="caution">
    <text evidence="2">The sequence shown here is derived from an EMBL/GenBank/DDBJ whole genome shotgun (WGS) entry which is preliminary data.</text>
</comment>
<name>A0A8J4UQ21_9MYCE</name>
<dbReference type="AlphaFoldDB" id="A0A8J4UQ21"/>
<dbReference type="PANTHER" id="PTHR32134">
    <property type="entry name" value="FNIP REPEAT-CONTAINING PROTEIN"/>
    <property type="match status" value="1"/>
</dbReference>
<reference evidence="2" key="1">
    <citation type="submission" date="2020-01" db="EMBL/GenBank/DDBJ databases">
        <title>Development of genomics and gene disruption for Polysphondylium violaceum indicates a role for the polyketide synthase stlB in stalk morphogenesis.</title>
        <authorList>
            <person name="Narita B."/>
            <person name="Kawabe Y."/>
            <person name="Kin K."/>
            <person name="Saito T."/>
            <person name="Gibbs R."/>
            <person name="Kuspa A."/>
            <person name="Muzny D."/>
            <person name="Queller D."/>
            <person name="Richards S."/>
            <person name="Strassman J."/>
            <person name="Sucgang R."/>
            <person name="Worley K."/>
            <person name="Schaap P."/>
        </authorList>
    </citation>
    <scope>NUCLEOTIDE SEQUENCE</scope>
    <source>
        <strain evidence="2">QSvi11</strain>
    </source>
</reference>
<dbReference type="InterPro" id="IPR008615">
    <property type="entry name" value="FNIP"/>
</dbReference>
<evidence type="ECO:0000313" key="2">
    <source>
        <dbReference type="EMBL" id="KAF2070051.1"/>
    </source>
</evidence>
<dbReference type="Pfam" id="PF05725">
    <property type="entry name" value="FNIP"/>
    <property type="match status" value="3"/>
</dbReference>
<evidence type="ECO:0000313" key="3">
    <source>
        <dbReference type="Proteomes" id="UP000695562"/>
    </source>
</evidence>
<evidence type="ECO:0008006" key="4">
    <source>
        <dbReference type="Google" id="ProtNLM"/>
    </source>
</evidence>
<proteinExistence type="predicted"/>
<protein>
    <recommendedName>
        <fullName evidence="4">FNIP repeat-containing protein</fullName>
    </recommendedName>
</protein>
<keyword evidence="3" id="KW-1185">Reference proteome</keyword>
<dbReference type="Proteomes" id="UP000695562">
    <property type="component" value="Unassembled WGS sequence"/>
</dbReference>